<dbReference type="Proteomes" id="UP001485043">
    <property type="component" value="Unassembled WGS sequence"/>
</dbReference>
<evidence type="ECO:0000313" key="2">
    <source>
        <dbReference type="Proteomes" id="UP001485043"/>
    </source>
</evidence>
<protein>
    <submittedName>
        <fullName evidence="1">Uncharacterized protein</fullName>
    </submittedName>
</protein>
<comment type="caution">
    <text evidence="1">The sequence shown here is derived from an EMBL/GenBank/DDBJ whole genome shotgun (WGS) entry which is preliminary data.</text>
</comment>
<keyword evidence="2" id="KW-1185">Reference proteome</keyword>
<reference evidence="1 2" key="1">
    <citation type="journal article" date="2024" name="Nat. Commun.">
        <title>Phylogenomics reveals the evolutionary origins of lichenization in chlorophyte algae.</title>
        <authorList>
            <person name="Puginier C."/>
            <person name="Libourel C."/>
            <person name="Otte J."/>
            <person name="Skaloud P."/>
            <person name="Haon M."/>
            <person name="Grisel S."/>
            <person name="Petersen M."/>
            <person name="Berrin J.G."/>
            <person name="Delaux P.M."/>
            <person name="Dal Grande F."/>
            <person name="Keller J."/>
        </authorList>
    </citation>
    <scope>NUCLEOTIDE SEQUENCE [LARGE SCALE GENOMIC DNA]</scope>
    <source>
        <strain evidence="1 2">SAG 2523</strain>
    </source>
</reference>
<organism evidence="1 2">
    <name type="scientific">Apatococcus fuscideae</name>
    <dbReference type="NCBI Taxonomy" id="2026836"/>
    <lineage>
        <taxon>Eukaryota</taxon>
        <taxon>Viridiplantae</taxon>
        <taxon>Chlorophyta</taxon>
        <taxon>core chlorophytes</taxon>
        <taxon>Trebouxiophyceae</taxon>
        <taxon>Chlorellales</taxon>
        <taxon>Chlorellaceae</taxon>
        <taxon>Apatococcus</taxon>
    </lineage>
</organism>
<dbReference type="AlphaFoldDB" id="A0AAW1TDR5"/>
<gene>
    <name evidence="1" type="ORF">WJX84_009951</name>
</gene>
<evidence type="ECO:0000313" key="1">
    <source>
        <dbReference type="EMBL" id="KAK9866504.1"/>
    </source>
</evidence>
<sequence length="118" mass="12944">MTDPADSIKLSVVPVWFKVCEGPCSALCCVPQGLLVGISGYSKQTAVQAPLCTLRLSAEVRSWPLIEMLELGLGTRSGYLFRHGKHGLGYYRADKLSSAEQISGVERAFDNPDVWDRK</sequence>
<name>A0AAW1TDR5_9CHLO</name>
<accession>A0AAW1TDR5</accession>
<proteinExistence type="predicted"/>
<dbReference type="EMBL" id="JALJOV010000157">
    <property type="protein sequence ID" value="KAK9866504.1"/>
    <property type="molecule type" value="Genomic_DNA"/>
</dbReference>